<dbReference type="Proteomes" id="UP000694865">
    <property type="component" value="Unplaced"/>
</dbReference>
<evidence type="ECO:0000256" key="1">
    <source>
        <dbReference type="SAM" id="MobiDB-lite"/>
    </source>
</evidence>
<evidence type="ECO:0000313" key="2">
    <source>
        <dbReference type="Proteomes" id="UP000694865"/>
    </source>
</evidence>
<feature type="compositionally biased region" description="Basic and acidic residues" evidence="1">
    <location>
        <begin position="1"/>
        <end position="13"/>
    </location>
</feature>
<gene>
    <name evidence="3" type="primary">LOC102803057</name>
</gene>
<evidence type="ECO:0000313" key="3">
    <source>
        <dbReference type="RefSeq" id="XP_006816645.1"/>
    </source>
</evidence>
<proteinExistence type="predicted"/>
<name>A0ABM0M9F4_SACKO</name>
<feature type="region of interest" description="Disordered" evidence="1">
    <location>
        <begin position="1"/>
        <end position="20"/>
    </location>
</feature>
<sequence>MLHCPHDMTHWNEEDSMETDSAPISNQSALFSKKDAKGLVTSNPIISIFGYSVNKMTAGLKKVEVIKASFVSPFEKVTNRLKITDLSRYLPNKVIITYFLTSVHATGPVC</sequence>
<accession>A0ABM0M9F4</accession>
<protein>
    <submittedName>
        <fullName evidence="3">Uncharacterized protein LOC102803057</fullName>
    </submittedName>
</protein>
<reference evidence="3" key="1">
    <citation type="submission" date="2025-08" db="UniProtKB">
        <authorList>
            <consortium name="RefSeq"/>
        </authorList>
    </citation>
    <scope>IDENTIFICATION</scope>
    <source>
        <tissue evidence="3">Testes</tissue>
    </source>
</reference>
<keyword evidence="2" id="KW-1185">Reference proteome</keyword>
<dbReference type="GeneID" id="102803057"/>
<organism evidence="2 3">
    <name type="scientific">Saccoglossus kowalevskii</name>
    <name type="common">Acorn worm</name>
    <dbReference type="NCBI Taxonomy" id="10224"/>
    <lineage>
        <taxon>Eukaryota</taxon>
        <taxon>Metazoa</taxon>
        <taxon>Hemichordata</taxon>
        <taxon>Enteropneusta</taxon>
        <taxon>Harrimaniidae</taxon>
        <taxon>Saccoglossus</taxon>
    </lineage>
</organism>
<dbReference type="RefSeq" id="XP_006816645.1">
    <property type="nucleotide sequence ID" value="XM_006816582.1"/>
</dbReference>